<name>A0A3R7QNY0_PENVA</name>
<dbReference type="PANTHER" id="PTHR13411">
    <property type="entry name" value="PLASMINOGEN RECEPTOR (KT)"/>
    <property type="match status" value="1"/>
</dbReference>
<dbReference type="EMBL" id="QCYY01000340">
    <property type="protein sequence ID" value="ROT85266.1"/>
    <property type="molecule type" value="Genomic_DNA"/>
</dbReference>
<evidence type="ECO:0000256" key="1">
    <source>
        <dbReference type="SAM" id="MobiDB-lite"/>
    </source>
</evidence>
<feature type="region of interest" description="Disordered" evidence="1">
    <location>
        <begin position="114"/>
        <end position="133"/>
    </location>
</feature>
<protein>
    <recommendedName>
        <fullName evidence="4">Plasminogen receptor (KT)</fullName>
    </recommendedName>
</protein>
<organism evidence="2 3">
    <name type="scientific">Penaeus vannamei</name>
    <name type="common">Whiteleg shrimp</name>
    <name type="synonym">Litopenaeus vannamei</name>
    <dbReference type="NCBI Taxonomy" id="6689"/>
    <lineage>
        <taxon>Eukaryota</taxon>
        <taxon>Metazoa</taxon>
        <taxon>Ecdysozoa</taxon>
        <taxon>Arthropoda</taxon>
        <taxon>Crustacea</taxon>
        <taxon>Multicrustacea</taxon>
        <taxon>Malacostraca</taxon>
        <taxon>Eumalacostraca</taxon>
        <taxon>Eucarida</taxon>
        <taxon>Decapoda</taxon>
        <taxon>Dendrobranchiata</taxon>
        <taxon>Penaeoidea</taxon>
        <taxon>Penaeidae</taxon>
        <taxon>Penaeus</taxon>
    </lineage>
</organism>
<evidence type="ECO:0000313" key="3">
    <source>
        <dbReference type="Proteomes" id="UP000283509"/>
    </source>
</evidence>
<sequence>MIAQAVKEEMARRQQEAARRMVQRQMALQVASVRERLEWFAPFLVSSATFLFLGYRKTRNSVVLYPLVPMCFALGYQVDFAFGSKTNRIKNIAESIMRHEGHLIHVPEWHYSDPPQAKSRWASPLSRSSLDMP</sequence>
<proteinExistence type="predicted"/>
<dbReference type="Pfam" id="PF10166">
    <property type="entry name" value="DUF2368"/>
    <property type="match status" value="1"/>
</dbReference>
<dbReference type="InterPro" id="IPR019319">
    <property type="entry name" value="Plg-R(KT)"/>
</dbReference>
<keyword evidence="3" id="KW-1185">Reference proteome</keyword>
<comment type="caution">
    <text evidence="2">The sequence shown here is derived from an EMBL/GenBank/DDBJ whole genome shotgun (WGS) entry which is preliminary data.</text>
</comment>
<reference evidence="2 3" key="2">
    <citation type="submission" date="2019-01" db="EMBL/GenBank/DDBJ databases">
        <title>The decoding of complex shrimp genome reveals the adaptation for benthos swimmer, frequently molting mechanism and breeding impact on genome.</title>
        <authorList>
            <person name="Sun Y."/>
            <person name="Gao Y."/>
            <person name="Yu Y."/>
        </authorList>
    </citation>
    <scope>NUCLEOTIDE SEQUENCE [LARGE SCALE GENOMIC DNA]</scope>
    <source>
        <tissue evidence="2">Muscle</tissue>
    </source>
</reference>
<feature type="non-terminal residue" evidence="2">
    <location>
        <position position="133"/>
    </location>
</feature>
<evidence type="ECO:0008006" key="4">
    <source>
        <dbReference type="Google" id="ProtNLM"/>
    </source>
</evidence>
<dbReference type="OrthoDB" id="10256697at2759"/>
<reference evidence="2 3" key="1">
    <citation type="submission" date="2018-04" db="EMBL/GenBank/DDBJ databases">
        <authorList>
            <person name="Zhang X."/>
            <person name="Yuan J."/>
            <person name="Li F."/>
            <person name="Xiang J."/>
        </authorList>
    </citation>
    <scope>NUCLEOTIDE SEQUENCE [LARGE SCALE GENOMIC DNA]</scope>
    <source>
        <tissue evidence="2">Muscle</tissue>
    </source>
</reference>
<dbReference type="GO" id="GO:0005886">
    <property type="term" value="C:plasma membrane"/>
    <property type="evidence" value="ECO:0007669"/>
    <property type="project" value="InterPro"/>
</dbReference>
<gene>
    <name evidence="2" type="ORF">C7M84_018414</name>
</gene>
<accession>A0A3R7QNY0</accession>
<dbReference type="AlphaFoldDB" id="A0A3R7QNY0"/>
<evidence type="ECO:0000313" key="2">
    <source>
        <dbReference type="EMBL" id="ROT85266.1"/>
    </source>
</evidence>
<dbReference type="PANTHER" id="PTHR13411:SF6">
    <property type="entry name" value="PLASMINOGEN RECEPTOR (KT)"/>
    <property type="match status" value="1"/>
</dbReference>
<dbReference type="Proteomes" id="UP000283509">
    <property type="component" value="Unassembled WGS sequence"/>
</dbReference>